<dbReference type="EMBL" id="FMVF01000003">
    <property type="protein sequence ID" value="SCY12641.1"/>
    <property type="molecule type" value="Genomic_DNA"/>
</dbReference>
<protein>
    <recommendedName>
        <fullName evidence="4">Tissue inhibitor of metalloproteinase</fullName>
    </recommendedName>
</protein>
<keyword evidence="1" id="KW-0732">Signal</keyword>
<name>A0A1G5DDN7_9FLAO</name>
<reference evidence="2 3" key="1">
    <citation type="submission" date="2016-10" db="EMBL/GenBank/DDBJ databases">
        <authorList>
            <person name="de Groot N.N."/>
        </authorList>
    </citation>
    <scope>NUCLEOTIDE SEQUENCE [LARGE SCALE GENOMIC DNA]</scope>
    <source>
        <strain evidence="2 3">CGMCC 1.7031</strain>
    </source>
</reference>
<evidence type="ECO:0000313" key="3">
    <source>
        <dbReference type="Proteomes" id="UP000199354"/>
    </source>
</evidence>
<organism evidence="2 3">
    <name type="scientific">Flavobacterium caeni</name>
    <dbReference type="NCBI Taxonomy" id="490189"/>
    <lineage>
        <taxon>Bacteria</taxon>
        <taxon>Pseudomonadati</taxon>
        <taxon>Bacteroidota</taxon>
        <taxon>Flavobacteriia</taxon>
        <taxon>Flavobacteriales</taxon>
        <taxon>Flavobacteriaceae</taxon>
        <taxon>Flavobacterium</taxon>
    </lineage>
</organism>
<feature type="chain" id="PRO_5011643056" description="Tissue inhibitor of metalloproteinase" evidence="1">
    <location>
        <begin position="18"/>
        <end position="190"/>
    </location>
</feature>
<dbReference type="RefSeq" id="WP_091141036.1">
    <property type="nucleotide sequence ID" value="NZ_FMVF01000003.1"/>
</dbReference>
<evidence type="ECO:0000256" key="1">
    <source>
        <dbReference type="SAM" id="SignalP"/>
    </source>
</evidence>
<dbReference type="Proteomes" id="UP000199354">
    <property type="component" value="Unassembled WGS sequence"/>
</dbReference>
<gene>
    <name evidence="2" type="ORF">SAMN02927903_00824</name>
</gene>
<accession>A0A1G5DDN7</accession>
<sequence>MRFLAVAALFYCGLAFAQKPCDFSVNVTDSTGTYKATKEVLLYEKNFAGHASYMFASIAVTDGLPTLNLQLLEKSQEFIKARCFDAGSKLYLQLENGKIVTLLHLPKESCGSMVRDDNGFNNRILTGHFLFKKDDADFLKTSPISLLRIKFATEATDYIMRPAFKAEIDNQLYQPASYFVDYYHCINASK</sequence>
<evidence type="ECO:0008006" key="4">
    <source>
        <dbReference type="Google" id="ProtNLM"/>
    </source>
</evidence>
<dbReference type="OrthoDB" id="1372254at2"/>
<dbReference type="STRING" id="490189.SAMN02927903_00824"/>
<proteinExistence type="predicted"/>
<dbReference type="AlphaFoldDB" id="A0A1G5DDN7"/>
<keyword evidence="3" id="KW-1185">Reference proteome</keyword>
<feature type="signal peptide" evidence="1">
    <location>
        <begin position="1"/>
        <end position="17"/>
    </location>
</feature>
<evidence type="ECO:0000313" key="2">
    <source>
        <dbReference type="EMBL" id="SCY12641.1"/>
    </source>
</evidence>